<evidence type="ECO:0000256" key="1">
    <source>
        <dbReference type="SAM" id="Phobius"/>
    </source>
</evidence>
<keyword evidence="1" id="KW-0472">Membrane</keyword>
<reference evidence="2 3" key="2">
    <citation type="submission" date="2023-12" db="EMBL/GenBank/DDBJ databases">
        <title>Description of an unclassified Opitutus bacterium of Verrucomicrobiota.</title>
        <authorList>
            <person name="Zhang D.-F."/>
        </authorList>
    </citation>
    <scope>NUCLEOTIDE SEQUENCE [LARGE SCALE GENOMIC DNA]</scope>
    <source>
        <strain evidence="2 3">WL0086</strain>
    </source>
</reference>
<gene>
    <name evidence="2" type="ORF">K1X11_018580</name>
</gene>
<feature type="transmembrane region" description="Helical" evidence="1">
    <location>
        <begin position="165"/>
        <end position="183"/>
    </location>
</feature>
<dbReference type="Proteomes" id="UP000738431">
    <property type="component" value="Chromosome"/>
</dbReference>
<name>A0ABZ1C5Y6_9BACT</name>
<feature type="transmembrane region" description="Helical" evidence="1">
    <location>
        <begin position="306"/>
        <end position="323"/>
    </location>
</feature>
<feature type="transmembrane region" description="Helical" evidence="1">
    <location>
        <begin position="234"/>
        <end position="251"/>
    </location>
</feature>
<feature type="transmembrane region" description="Helical" evidence="1">
    <location>
        <begin position="263"/>
        <end position="286"/>
    </location>
</feature>
<reference evidence="2 3" key="1">
    <citation type="submission" date="2021-08" db="EMBL/GenBank/DDBJ databases">
        <authorList>
            <person name="Zhang D."/>
            <person name="Zhang A."/>
            <person name="Wang L."/>
        </authorList>
    </citation>
    <scope>NUCLEOTIDE SEQUENCE [LARGE SCALE GENOMIC DNA]</scope>
    <source>
        <strain evidence="2 3">WL0086</strain>
    </source>
</reference>
<evidence type="ECO:0000313" key="2">
    <source>
        <dbReference type="EMBL" id="WRQ86822.1"/>
    </source>
</evidence>
<organism evidence="2 3">
    <name type="scientific">Actomonas aquatica</name>
    <dbReference type="NCBI Taxonomy" id="2866162"/>
    <lineage>
        <taxon>Bacteria</taxon>
        <taxon>Pseudomonadati</taxon>
        <taxon>Verrucomicrobiota</taxon>
        <taxon>Opitutia</taxon>
        <taxon>Opitutales</taxon>
        <taxon>Opitutaceae</taxon>
        <taxon>Actomonas</taxon>
    </lineage>
</organism>
<feature type="transmembrane region" description="Helical" evidence="1">
    <location>
        <begin position="335"/>
        <end position="357"/>
    </location>
</feature>
<keyword evidence="3" id="KW-1185">Reference proteome</keyword>
<accession>A0ABZ1C5Y6</accession>
<feature type="transmembrane region" description="Helical" evidence="1">
    <location>
        <begin position="396"/>
        <end position="417"/>
    </location>
</feature>
<proteinExistence type="predicted"/>
<sequence length="815" mass="88443">MNQSPRQRSLVWIGLCLLAAVLLAWVDVAAVKRVDAVADRETPRPAIDAESPTGYVDGKRYLIPLDHNAESFQWIAQAQLMTAAESWRLREVDYDNAPRTRPVYSPSPYRWWLAALGKARANDERPVGVAIEDGLKLADPLLHWLVAIPVVVLVAWRWGAFAAAIAALGLGMTYPVLSAFYPGSPNDRSLATVAVIGAVLPLLIGATGWKPRLMFLLAGVAGAFGLWVDPNRAAPVIIGLGVAAPLAAWWTNRNRPADVATAVASAALPWRTWAIAGASCTLLAWLAENAPDRLNLSELLLRNVHPLYAVSWLGLGLVAARLTQASRAGRGPLRGVGIVELVLGLAALAALPVAMAMTQQNAFLAGDAVSAQMSPLPGAERAAGLKDWLNREGVRLSFWATALPILGTLGLTLVLNLGKRLSEGMAQATLLAAGPVIAGIIIGWSQISWWMTTGTLAVLGATALAATCREAPQRKRFIIAAAIVVLPSLARVLPLTLPAQAQALTTAEEQTLIERDLGYWLTQRTNDYRSVVLAPPEVVPSLYYYGSVRGLGSPYQGNQEGFGAAVRIAAATSPDEAEALATQRELSHIVMPNWDPFLDEYARLGAAQPQHTLVALLHNWLPPRWLRAMHHPLPEIEDFDGNGAVIFEVVDVQDNATALSRLGEYFVETGQKRFALGIAKTLEDSFPSDLGGLVARAQIAVALSNRADFERAMDAIMPYLEDARDGDLLWDRRVNLANLLMLAQKTDFAREQAQFCMDEVDEFLLRTVTPPTLHRFMLLCGILDEPFPEPELREAALRLLPPDLRAAHNQPQQQD</sequence>
<evidence type="ECO:0000313" key="3">
    <source>
        <dbReference type="Proteomes" id="UP000738431"/>
    </source>
</evidence>
<feature type="transmembrane region" description="Helical" evidence="1">
    <location>
        <begin position="424"/>
        <end position="442"/>
    </location>
</feature>
<dbReference type="RefSeq" id="WP_221030657.1">
    <property type="nucleotide sequence ID" value="NZ_CP139781.1"/>
</dbReference>
<evidence type="ECO:0008006" key="4">
    <source>
        <dbReference type="Google" id="ProtNLM"/>
    </source>
</evidence>
<keyword evidence="1" id="KW-0812">Transmembrane</keyword>
<protein>
    <recommendedName>
        <fullName evidence="4">Glycosyltransferase RgtA/B/C/D-like domain-containing protein</fullName>
    </recommendedName>
</protein>
<dbReference type="EMBL" id="CP139781">
    <property type="protein sequence ID" value="WRQ86822.1"/>
    <property type="molecule type" value="Genomic_DNA"/>
</dbReference>
<feature type="transmembrane region" description="Helical" evidence="1">
    <location>
        <begin position="189"/>
        <end position="206"/>
    </location>
</feature>
<keyword evidence="1" id="KW-1133">Transmembrane helix</keyword>